<dbReference type="OMA" id="VGETESY"/>
<dbReference type="Proteomes" id="UP000244005">
    <property type="component" value="Unassembled WGS sequence"/>
</dbReference>
<evidence type="ECO:0000313" key="2">
    <source>
        <dbReference type="Proteomes" id="UP000244005"/>
    </source>
</evidence>
<proteinExistence type="predicted"/>
<sequence length="360" mass="41283">MVWGERAGLDLGGARGSLRSMIVGICTGIPDHPYHSCTSDEREKKIKKRAIHVRLLYGMYDRAQDIPEAEYQEWWTQVHYQLLPMDSILTEDELNLYAPELEEERENQFFGVFLRKEERPSAEAPVWVGAIRGTNLSARALADLQNDAKIVLERLNPSTLIPLLYYVVWRLGELHGYCNVNVTGHSLGAAAGLLVCRRLALEGCVVEGHFFNPPFITLDSLARTCAPCVRQNDAAMPAGNRVLPAVADTDRRNRALAEFMTLDNWSPYLYVNKHDFISREFVSHFKKAIHETVDGNRRWYSSLTELTQRFVGETESYHPFPSAHLVTSYKHRTRPISAHMLWNWIDTHLKYDFKHFSLIP</sequence>
<dbReference type="PANTHER" id="PTHR31479">
    <property type="entry name" value="ALPHA/BETA-HYDROLASES SUPERFAMILY PROTEIN"/>
    <property type="match status" value="1"/>
</dbReference>
<protein>
    <recommendedName>
        <fullName evidence="3">Fungal lipase-like domain-containing protein</fullName>
    </recommendedName>
</protein>
<name>A0A2R6VYQ4_MARPO</name>
<dbReference type="SUPFAM" id="SSF53474">
    <property type="entry name" value="alpha/beta-Hydrolases"/>
    <property type="match status" value="1"/>
</dbReference>
<organism evidence="1 2">
    <name type="scientific">Marchantia polymorpha</name>
    <name type="common">Common liverwort</name>
    <name type="synonym">Marchantia aquatica</name>
    <dbReference type="NCBI Taxonomy" id="3197"/>
    <lineage>
        <taxon>Eukaryota</taxon>
        <taxon>Viridiplantae</taxon>
        <taxon>Streptophyta</taxon>
        <taxon>Embryophyta</taxon>
        <taxon>Marchantiophyta</taxon>
        <taxon>Marchantiopsida</taxon>
        <taxon>Marchantiidae</taxon>
        <taxon>Marchantiales</taxon>
        <taxon>Marchantiaceae</taxon>
        <taxon>Marchantia</taxon>
    </lineage>
</organism>
<dbReference type="PANTHER" id="PTHR31479:SF39">
    <property type="entry name" value="FUNGAL LIPASE-LIKE DOMAIN-CONTAINING PROTEIN"/>
    <property type="match status" value="1"/>
</dbReference>
<keyword evidence="2" id="KW-1185">Reference proteome</keyword>
<evidence type="ECO:0008006" key="3">
    <source>
        <dbReference type="Google" id="ProtNLM"/>
    </source>
</evidence>
<dbReference type="Gene3D" id="3.40.50.1820">
    <property type="entry name" value="alpha/beta hydrolase"/>
    <property type="match status" value="1"/>
</dbReference>
<accession>A0A2R6VYQ4</accession>
<dbReference type="InterPro" id="IPR029058">
    <property type="entry name" value="AB_hydrolase_fold"/>
</dbReference>
<dbReference type="AlphaFoldDB" id="A0A2R6VYQ4"/>
<dbReference type="EMBL" id="KZ773119">
    <property type="protein sequence ID" value="PTQ26734.1"/>
    <property type="molecule type" value="Genomic_DNA"/>
</dbReference>
<evidence type="ECO:0000313" key="1">
    <source>
        <dbReference type="EMBL" id="PTQ26734.1"/>
    </source>
</evidence>
<reference evidence="2" key="1">
    <citation type="journal article" date="2017" name="Cell">
        <title>Insights into land plant evolution garnered from the Marchantia polymorpha genome.</title>
        <authorList>
            <person name="Bowman J.L."/>
            <person name="Kohchi T."/>
            <person name="Yamato K.T."/>
            <person name="Jenkins J."/>
            <person name="Shu S."/>
            <person name="Ishizaki K."/>
            <person name="Yamaoka S."/>
            <person name="Nishihama R."/>
            <person name="Nakamura Y."/>
            <person name="Berger F."/>
            <person name="Adam C."/>
            <person name="Aki S.S."/>
            <person name="Althoff F."/>
            <person name="Araki T."/>
            <person name="Arteaga-Vazquez M.A."/>
            <person name="Balasubrmanian S."/>
            <person name="Barry K."/>
            <person name="Bauer D."/>
            <person name="Boehm C.R."/>
            <person name="Briginshaw L."/>
            <person name="Caballero-Perez J."/>
            <person name="Catarino B."/>
            <person name="Chen F."/>
            <person name="Chiyoda S."/>
            <person name="Chovatia M."/>
            <person name="Davies K.M."/>
            <person name="Delmans M."/>
            <person name="Demura T."/>
            <person name="Dierschke T."/>
            <person name="Dolan L."/>
            <person name="Dorantes-Acosta A.E."/>
            <person name="Eklund D.M."/>
            <person name="Florent S.N."/>
            <person name="Flores-Sandoval E."/>
            <person name="Fujiyama A."/>
            <person name="Fukuzawa H."/>
            <person name="Galik B."/>
            <person name="Grimanelli D."/>
            <person name="Grimwood J."/>
            <person name="Grossniklaus U."/>
            <person name="Hamada T."/>
            <person name="Haseloff J."/>
            <person name="Hetherington A.J."/>
            <person name="Higo A."/>
            <person name="Hirakawa Y."/>
            <person name="Hundley H.N."/>
            <person name="Ikeda Y."/>
            <person name="Inoue K."/>
            <person name="Inoue S.I."/>
            <person name="Ishida S."/>
            <person name="Jia Q."/>
            <person name="Kakita M."/>
            <person name="Kanazawa T."/>
            <person name="Kawai Y."/>
            <person name="Kawashima T."/>
            <person name="Kennedy M."/>
            <person name="Kinose K."/>
            <person name="Kinoshita T."/>
            <person name="Kohara Y."/>
            <person name="Koide E."/>
            <person name="Komatsu K."/>
            <person name="Kopischke S."/>
            <person name="Kubo M."/>
            <person name="Kyozuka J."/>
            <person name="Lagercrantz U."/>
            <person name="Lin S.S."/>
            <person name="Lindquist E."/>
            <person name="Lipzen A.M."/>
            <person name="Lu C.W."/>
            <person name="De Luna E."/>
            <person name="Martienssen R.A."/>
            <person name="Minamino N."/>
            <person name="Mizutani M."/>
            <person name="Mizutani M."/>
            <person name="Mochizuki N."/>
            <person name="Monte I."/>
            <person name="Mosher R."/>
            <person name="Nagasaki H."/>
            <person name="Nakagami H."/>
            <person name="Naramoto S."/>
            <person name="Nishitani K."/>
            <person name="Ohtani M."/>
            <person name="Okamoto T."/>
            <person name="Okumura M."/>
            <person name="Phillips J."/>
            <person name="Pollak B."/>
            <person name="Reinders A."/>
            <person name="Rovekamp M."/>
            <person name="Sano R."/>
            <person name="Sawa S."/>
            <person name="Schmid M.W."/>
            <person name="Shirakawa M."/>
            <person name="Solano R."/>
            <person name="Spunde A."/>
            <person name="Suetsugu N."/>
            <person name="Sugano S."/>
            <person name="Sugiyama A."/>
            <person name="Sun R."/>
            <person name="Suzuki Y."/>
            <person name="Takenaka M."/>
            <person name="Takezawa D."/>
            <person name="Tomogane H."/>
            <person name="Tsuzuki M."/>
            <person name="Ueda T."/>
            <person name="Umeda M."/>
            <person name="Ward J.M."/>
            <person name="Watanabe Y."/>
            <person name="Yazaki K."/>
            <person name="Yokoyama R."/>
            <person name="Yoshitake Y."/>
            <person name="Yotsui I."/>
            <person name="Zachgo S."/>
            <person name="Schmutz J."/>
        </authorList>
    </citation>
    <scope>NUCLEOTIDE SEQUENCE [LARGE SCALE GENOMIC DNA]</scope>
    <source>
        <strain evidence="2">Tak-1</strain>
    </source>
</reference>
<gene>
    <name evidence="1" type="ORF">MARPO_0497s0001</name>
</gene>
<dbReference type="OrthoDB" id="58570at2759"/>